<reference evidence="2 3" key="1">
    <citation type="submission" date="2020-08" db="EMBL/GenBank/DDBJ databases">
        <title>Sequencing the genomes of 1000 actinobacteria strains.</title>
        <authorList>
            <person name="Klenk H.-P."/>
        </authorList>
    </citation>
    <scope>NUCLEOTIDE SEQUENCE [LARGE SCALE GENOMIC DNA]</scope>
    <source>
        <strain evidence="2 3">DSM 105498</strain>
    </source>
</reference>
<dbReference type="Gene3D" id="1.10.510.10">
    <property type="entry name" value="Transferase(Phosphotransferase) domain 1"/>
    <property type="match status" value="1"/>
</dbReference>
<keyword evidence="2" id="KW-0808">Transferase</keyword>
<keyword evidence="2" id="KW-0723">Serine/threonine-protein kinase</keyword>
<dbReference type="InterPro" id="IPR008271">
    <property type="entry name" value="Ser/Thr_kinase_AS"/>
</dbReference>
<evidence type="ECO:0000259" key="1">
    <source>
        <dbReference type="PROSITE" id="PS50011"/>
    </source>
</evidence>
<dbReference type="PROSITE" id="PS00108">
    <property type="entry name" value="PROTEIN_KINASE_ST"/>
    <property type="match status" value="1"/>
</dbReference>
<evidence type="ECO:0000313" key="3">
    <source>
        <dbReference type="Proteomes" id="UP000589626"/>
    </source>
</evidence>
<dbReference type="AlphaFoldDB" id="A0A7W4VX49"/>
<gene>
    <name evidence="2" type="ORF">FHU40_003269</name>
</gene>
<sequence>MMALASGGLAEITAVPSNLATIAWDERVAHWRGAILGVHQMHLSTVAHRDLKAENCLLMAGTHNAIEVRVSDLGRSKDFGLAPTLPPWVYLGGLGDRSHAAPEFLYLQGGNSGDDFRLADLYGLGSLLAELATGHGMTSLALGSWNDVLRQAEIDLAAGVTRNLSTLRSQYKRACAEAVEDVPGVIRNDVATLLEQLCDPVPGGRLPRYSGRRTRREDGLKWLLDKADILGRRLQVEARKPSYRRRKGAV</sequence>
<dbReference type="SUPFAM" id="SSF56112">
    <property type="entry name" value="Protein kinase-like (PK-like)"/>
    <property type="match status" value="1"/>
</dbReference>
<name>A0A7W4VX49_9ACTN</name>
<dbReference type="Proteomes" id="UP000589626">
    <property type="component" value="Unassembled WGS sequence"/>
</dbReference>
<dbReference type="Pfam" id="PF00069">
    <property type="entry name" value="Pkinase"/>
    <property type="match status" value="1"/>
</dbReference>
<dbReference type="InterPro" id="IPR000719">
    <property type="entry name" value="Prot_kinase_dom"/>
</dbReference>
<dbReference type="GO" id="GO:0004674">
    <property type="term" value="F:protein serine/threonine kinase activity"/>
    <property type="evidence" value="ECO:0007669"/>
    <property type="project" value="UniProtKB-KW"/>
</dbReference>
<dbReference type="GO" id="GO:0005524">
    <property type="term" value="F:ATP binding"/>
    <property type="evidence" value="ECO:0007669"/>
    <property type="project" value="InterPro"/>
</dbReference>
<feature type="domain" description="Protein kinase" evidence="1">
    <location>
        <begin position="1"/>
        <end position="223"/>
    </location>
</feature>
<accession>A0A7W4VX49</accession>
<protein>
    <submittedName>
        <fullName evidence="2">Serine/threonine protein kinase</fullName>
    </submittedName>
</protein>
<dbReference type="PROSITE" id="PS50011">
    <property type="entry name" value="PROTEIN_KINASE_DOM"/>
    <property type="match status" value="1"/>
</dbReference>
<proteinExistence type="predicted"/>
<evidence type="ECO:0000313" key="2">
    <source>
        <dbReference type="EMBL" id="MBB3043451.1"/>
    </source>
</evidence>
<dbReference type="InterPro" id="IPR011009">
    <property type="entry name" value="Kinase-like_dom_sf"/>
</dbReference>
<keyword evidence="3" id="KW-1185">Reference proteome</keyword>
<keyword evidence="2" id="KW-0418">Kinase</keyword>
<comment type="caution">
    <text evidence="2">The sequence shown here is derived from an EMBL/GenBank/DDBJ whole genome shotgun (WGS) entry which is preliminary data.</text>
</comment>
<dbReference type="EMBL" id="JACHWR010000002">
    <property type="protein sequence ID" value="MBB3043451.1"/>
    <property type="molecule type" value="Genomic_DNA"/>
</dbReference>
<organism evidence="2 3">
    <name type="scientific">Nocardioides soli</name>
    <dbReference type="NCBI Taxonomy" id="1036020"/>
    <lineage>
        <taxon>Bacteria</taxon>
        <taxon>Bacillati</taxon>
        <taxon>Actinomycetota</taxon>
        <taxon>Actinomycetes</taxon>
        <taxon>Propionibacteriales</taxon>
        <taxon>Nocardioidaceae</taxon>
        <taxon>Nocardioides</taxon>
    </lineage>
</organism>